<feature type="domain" description="Alpha-L-fucosidase C-terminal" evidence="1">
    <location>
        <begin position="14"/>
        <end position="76"/>
    </location>
</feature>
<sequence>MPTRPQWGDASVSKDGKALYLHILHWPESDTINVTDLPATASSVVYLKNGDPAEFAQKGDTLKITLHDEPLNQYDTVLKVTFPANIDK</sequence>
<evidence type="ECO:0000259" key="1">
    <source>
        <dbReference type="Pfam" id="PF16757"/>
    </source>
</evidence>
<comment type="caution">
    <text evidence="2">The sequence shown here is derived from an EMBL/GenBank/DDBJ whole genome shotgun (WGS) entry which is preliminary data.</text>
</comment>
<organism evidence="2 3">
    <name type="scientific">Rhodopirellula sallentina SM41</name>
    <dbReference type="NCBI Taxonomy" id="1263870"/>
    <lineage>
        <taxon>Bacteria</taxon>
        <taxon>Pseudomonadati</taxon>
        <taxon>Planctomycetota</taxon>
        <taxon>Planctomycetia</taxon>
        <taxon>Pirellulales</taxon>
        <taxon>Pirellulaceae</taxon>
        <taxon>Rhodopirellula</taxon>
    </lineage>
</organism>
<accession>M5UE58</accession>
<keyword evidence="3" id="KW-1185">Reference proteome</keyword>
<reference evidence="2 3" key="1">
    <citation type="journal article" date="2013" name="Mar. Genomics">
        <title>Expression of sulfatases in Rhodopirellula baltica and the diversity of sulfatases in the genus Rhodopirellula.</title>
        <authorList>
            <person name="Wegner C.E."/>
            <person name="Richter-Heitmann T."/>
            <person name="Klindworth A."/>
            <person name="Klockow C."/>
            <person name="Richter M."/>
            <person name="Achstetter T."/>
            <person name="Glockner F.O."/>
            <person name="Harder J."/>
        </authorList>
    </citation>
    <scope>NUCLEOTIDE SEQUENCE [LARGE SCALE GENOMIC DNA]</scope>
    <source>
        <strain evidence="2 3">SM41</strain>
    </source>
</reference>
<dbReference type="PATRIC" id="fig|1263870.3.peg.2546"/>
<proteinExistence type="predicted"/>
<gene>
    <name evidence="2" type="ORF">RSSM_02395</name>
</gene>
<dbReference type="EMBL" id="ANOH01000168">
    <property type="protein sequence ID" value="EMI56146.1"/>
    <property type="molecule type" value="Genomic_DNA"/>
</dbReference>
<name>M5UE58_9BACT</name>
<evidence type="ECO:0000313" key="3">
    <source>
        <dbReference type="Proteomes" id="UP000011885"/>
    </source>
</evidence>
<dbReference type="InterPro" id="IPR013780">
    <property type="entry name" value="Glyco_hydro_b"/>
</dbReference>
<protein>
    <recommendedName>
        <fullName evidence="1">Alpha-L-fucosidase C-terminal domain-containing protein</fullName>
    </recommendedName>
</protein>
<dbReference type="Pfam" id="PF16757">
    <property type="entry name" value="Fucosidase_C"/>
    <property type="match status" value="1"/>
</dbReference>
<dbReference type="Gene3D" id="2.60.40.1180">
    <property type="entry name" value="Golgi alpha-mannosidase II"/>
    <property type="match status" value="1"/>
</dbReference>
<dbReference type="AlphaFoldDB" id="M5UE58"/>
<dbReference type="InterPro" id="IPR031919">
    <property type="entry name" value="Fucosidase_C"/>
</dbReference>
<evidence type="ECO:0000313" key="2">
    <source>
        <dbReference type="EMBL" id="EMI56146.1"/>
    </source>
</evidence>
<dbReference type="Proteomes" id="UP000011885">
    <property type="component" value="Unassembled WGS sequence"/>
</dbReference>